<dbReference type="EMBL" id="CP104562">
    <property type="protein sequence ID" value="UXH77137.1"/>
    <property type="molecule type" value="Genomic_DNA"/>
</dbReference>
<reference evidence="1" key="1">
    <citation type="submission" date="2022-10" db="EMBL/GenBank/DDBJ databases">
        <title>Characterization and whole genome sequencing of a new Roseateles species, isolated from fresh water.</title>
        <authorList>
            <person name="Guliayeva D.Y."/>
            <person name="Akhremchuk A.E."/>
            <person name="Sikolenko M.A."/>
            <person name="Valentovich L.N."/>
            <person name="Sidarenka A.V."/>
        </authorList>
    </citation>
    <scope>NUCLEOTIDE SEQUENCE</scope>
    <source>
        <strain evidence="1">BIM B-1768</strain>
    </source>
</reference>
<name>A0ABY6AW86_9BURK</name>
<gene>
    <name evidence="1" type="ORF">N4261_19275</name>
</gene>
<protein>
    <submittedName>
        <fullName evidence="1">Type II toxin-antitoxin system MqsR family toxin</fullName>
    </submittedName>
</protein>
<proteinExistence type="predicted"/>
<organism evidence="1 2">
    <name type="scientific">Roseateles amylovorans</name>
    <dbReference type="NCBI Taxonomy" id="2978473"/>
    <lineage>
        <taxon>Bacteria</taxon>
        <taxon>Pseudomonadati</taxon>
        <taxon>Pseudomonadota</taxon>
        <taxon>Betaproteobacteria</taxon>
        <taxon>Burkholderiales</taxon>
        <taxon>Sphaerotilaceae</taxon>
        <taxon>Roseateles</taxon>
    </lineage>
</organism>
<evidence type="ECO:0000313" key="2">
    <source>
        <dbReference type="Proteomes" id="UP001064933"/>
    </source>
</evidence>
<accession>A0ABY6AW86</accession>
<dbReference type="Proteomes" id="UP001064933">
    <property type="component" value="Chromosome"/>
</dbReference>
<dbReference type="RefSeq" id="WP_261756881.1">
    <property type="nucleotide sequence ID" value="NZ_CP104562.2"/>
</dbReference>
<keyword evidence="2" id="KW-1185">Reference proteome</keyword>
<evidence type="ECO:0000313" key="1">
    <source>
        <dbReference type="EMBL" id="UXH77137.1"/>
    </source>
</evidence>
<sequence length="152" mass="17329">MNPRYWRRDPGLSPSAQGTRKTRAIKGGALLDLTALQALLRSETFDLDALWFATSGARRDREKYRWSNAEVLEVLLALRDPARSHHNDYLKSEWCEVDGENGRRWVACDVYQLSFDFVRGHRHPQGVALYLKFSVESDGLVAIVLASCHPSR</sequence>